<dbReference type="EMBL" id="CP015402">
    <property type="protein sequence ID" value="ANU62308.1"/>
    <property type="molecule type" value="Genomic_DNA"/>
</dbReference>
<dbReference type="AlphaFoldDB" id="A0A1B1S687"/>
<dbReference type="PANTHER" id="PTHR43272:SF33">
    <property type="entry name" value="AMP-BINDING DOMAIN-CONTAINING PROTEIN-RELATED"/>
    <property type="match status" value="1"/>
</dbReference>
<evidence type="ECO:0000313" key="5">
    <source>
        <dbReference type="Proteomes" id="UP000186351"/>
    </source>
</evidence>
<dbReference type="InterPro" id="IPR000873">
    <property type="entry name" value="AMP-dep_synth/lig_dom"/>
</dbReference>
<evidence type="ECO:0000256" key="1">
    <source>
        <dbReference type="ARBA" id="ARBA00022741"/>
    </source>
</evidence>
<reference evidence="5" key="1">
    <citation type="submission" date="2016-04" db="EMBL/GenBank/DDBJ databases">
        <title>Complete Genome Sequences of Twelve Strains of a Stable Defined Moderately Diverse Mouse Microbiota 2 (sDMDMm2).</title>
        <authorList>
            <person name="Uchimura Y."/>
            <person name="Wyss M."/>
            <person name="Brugiroux S."/>
            <person name="Limenitakis J.P."/>
            <person name="Stecher B."/>
            <person name="McCoy K.D."/>
            <person name="Macpherson A.J."/>
        </authorList>
    </citation>
    <scope>NUCLEOTIDE SEQUENCE [LARGE SCALE GENOMIC DNA]</scope>
    <source>
        <strain evidence="5">YL27</strain>
    </source>
</reference>
<keyword evidence="2" id="KW-0067">ATP-binding</keyword>
<organism evidence="4 5">
    <name type="scientific">Muribaculum intestinale</name>
    <dbReference type="NCBI Taxonomy" id="1796646"/>
    <lineage>
        <taxon>Bacteria</taxon>
        <taxon>Pseudomonadati</taxon>
        <taxon>Bacteroidota</taxon>
        <taxon>Bacteroidia</taxon>
        <taxon>Bacteroidales</taxon>
        <taxon>Muribaculaceae</taxon>
        <taxon>Muribaculum</taxon>
    </lineage>
</organism>
<keyword evidence="5" id="KW-1185">Reference proteome</keyword>
<dbReference type="GeneID" id="65535242"/>
<evidence type="ECO:0000256" key="2">
    <source>
        <dbReference type="ARBA" id="ARBA00022840"/>
    </source>
</evidence>
<dbReference type="Proteomes" id="UP000186351">
    <property type="component" value="Chromosome"/>
</dbReference>
<dbReference type="InterPro" id="IPR042099">
    <property type="entry name" value="ANL_N_sf"/>
</dbReference>
<dbReference type="GO" id="GO:0016020">
    <property type="term" value="C:membrane"/>
    <property type="evidence" value="ECO:0007669"/>
    <property type="project" value="TreeGrafter"/>
</dbReference>
<dbReference type="Gene3D" id="3.40.50.12780">
    <property type="entry name" value="N-terminal domain of ligase-like"/>
    <property type="match status" value="1"/>
</dbReference>
<name>A0A1B1S687_9BACT</name>
<dbReference type="RefSeq" id="WP_068959709.1">
    <property type="nucleotide sequence ID" value="NZ_CAJTAP010000023.1"/>
</dbReference>
<evidence type="ECO:0000259" key="3">
    <source>
        <dbReference type="Pfam" id="PF00501"/>
    </source>
</evidence>
<dbReference type="CDD" id="cd05907">
    <property type="entry name" value="VL_LC_FACS_like"/>
    <property type="match status" value="1"/>
</dbReference>
<accession>A0A1Z2XFK0</accession>
<gene>
    <name evidence="4" type="ORF">A4V02_00125</name>
</gene>
<dbReference type="OrthoDB" id="9803968at2"/>
<dbReference type="Pfam" id="PF00501">
    <property type="entry name" value="AMP-binding"/>
    <property type="match status" value="1"/>
</dbReference>
<dbReference type="GO" id="GO:0004467">
    <property type="term" value="F:long-chain fatty acid-CoA ligase activity"/>
    <property type="evidence" value="ECO:0007669"/>
    <property type="project" value="TreeGrafter"/>
</dbReference>
<dbReference type="KEGG" id="pary:A4V02_00125"/>
<proteinExistence type="predicted"/>
<protein>
    <submittedName>
        <fullName evidence="4">Long-chain fatty acid--CoA ligase</fullName>
    </submittedName>
</protein>
<dbReference type="GO" id="GO:0005524">
    <property type="term" value="F:ATP binding"/>
    <property type="evidence" value="ECO:0007669"/>
    <property type="project" value="UniProtKB-KW"/>
</dbReference>
<dbReference type="STRING" id="1796646.A4V02_00125"/>
<keyword evidence="1" id="KW-0547">Nucleotide-binding</keyword>
<feature type="domain" description="AMP-dependent synthetase/ligase" evidence="3">
    <location>
        <begin position="10"/>
        <end position="429"/>
    </location>
</feature>
<dbReference type="PANTHER" id="PTHR43272">
    <property type="entry name" value="LONG-CHAIN-FATTY-ACID--COA LIGASE"/>
    <property type="match status" value="1"/>
</dbReference>
<dbReference type="Pfam" id="PF23562">
    <property type="entry name" value="AMP-binding_C_3"/>
    <property type="match status" value="1"/>
</dbReference>
<sequence length="602" mass="67405">MSNILTGLIHRQALKYGDRAALSFKDAATHPWVDISWRSFAEMVDKAAMALERLGAVPADNIGVFSANRPGVLVADFAAYANRAASVSIYSTSSQEQVEYIINDAGIKILFTGTQEHYEIARKALGRCPSLKRIIAFDMSERQPDDNDTLTFSEFLKLGEEAPEESRREVQRRIDEAIPEDIATLIYTSGTTGEPKGAMLPHSCFSATLPMHVERLTSISDADTSICFLPLSHIFEKGWTYVCLYVGMKVYVNLDPRDIQNSIRETTPTCMCSVPRFWEKVYAAVQAKIHRMNAFQKVMVRRALAVGRRRNLDYKRIGRKVPALLEMEYRFFDARVFTPLRKVIGINNGNIFPTAGAPLSDTICEFLHSCGINIMVGYGLSETTATVTCYPAVGYEVGTVGTVIPRVQVKIGENNEILVNGPTIMTGYYNKPEATAEAFTPDGWFRTGDAGRIDNTGALILTDRIKDLFKTSNGKYIAPQAIESRLGEDKYIEQVAVIGDRRKYVTAIIVPALDALREYAEKKKISYKSMADLVANSEINRMIQERIEKLEKGFANYEKIKRFTLLPKEFTMEGGELTNTLKIKRPVINTKYADLIEAMYAQ</sequence>
<accession>A0A1B1S687</accession>
<evidence type="ECO:0000313" key="4">
    <source>
        <dbReference type="EMBL" id="ANU62308.1"/>
    </source>
</evidence>
<keyword evidence="4" id="KW-0436">Ligase</keyword>
<dbReference type="SUPFAM" id="SSF56801">
    <property type="entry name" value="Acetyl-CoA synthetase-like"/>
    <property type="match status" value="1"/>
</dbReference>
<dbReference type="InterPro" id="IPR020845">
    <property type="entry name" value="AMP-binding_CS"/>
</dbReference>
<dbReference type="PROSITE" id="PS00455">
    <property type="entry name" value="AMP_BINDING"/>
    <property type="match status" value="1"/>
</dbReference>